<name>A0A667XUY7_9TELE</name>
<accession>A0A667XUY7</accession>
<reference evidence="1" key="3">
    <citation type="submission" date="2025-09" db="UniProtKB">
        <authorList>
            <consortium name="Ensembl"/>
        </authorList>
    </citation>
    <scope>IDENTIFICATION</scope>
</reference>
<evidence type="ECO:0000313" key="1">
    <source>
        <dbReference type="Ensembl" id="ENSMMDP00005018128.1"/>
    </source>
</evidence>
<dbReference type="Ensembl" id="ENSMMDT00005018575.1">
    <property type="protein sequence ID" value="ENSMMDP00005018128.1"/>
    <property type="gene ID" value="ENSMMDG00005009072.1"/>
</dbReference>
<dbReference type="AlphaFoldDB" id="A0A667XUY7"/>
<dbReference type="Proteomes" id="UP000472263">
    <property type="component" value="Chromosome 5"/>
</dbReference>
<evidence type="ECO:0000313" key="2">
    <source>
        <dbReference type="Proteomes" id="UP000472263"/>
    </source>
</evidence>
<dbReference type="InParanoid" id="A0A667XUY7"/>
<reference evidence="1" key="1">
    <citation type="submission" date="2019-06" db="EMBL/GenBank/DDBJ databases">
        <authorList>
            <consortium name="Wellcome Sanger Institute Data Sharing"/>
        </authorList>
    </citation>
    <scope>NUCLEOTIDE SEQUENCE [LARGE SCALE GENOMIC DNA]</scope>
</reference>
<proteinExistence type="predicted"/>
<reference evidence="1" key="2">
    <citation type="submission" date="2025-08" db="UniProtKB">
        <authorList>
            <consortium name="Ensembl"/>
        </authorList>
    </citation>
    <scope>IDENTIFICATION</scope>
</reference>
<protein>
    <submittedName>
        <fullName evidence="1">Uncharacterized protein</fullName>
    </submittedName>
</protein>
<dbReference type="GeneTree" id="ENSGT00940000177280"/>
<sequence length="89" mass="10326">MLSCHGRGEGDFRQSERPRNSKTFQLLCPLYDCDQNHLPLTFFACRGVFVRWLLIFLLAAQVTGVDRHSGFDLLLGQFHAFIKHLEEFL</sequence>
<organism evidence="1 2">
    <name type="scientific">Myripristis murdjan</name>
    <name type="common">pinecone soldierfish</name>
    <dbReference type="NCBI Taxonomy" id="586833"/>
    <lineage>
        <taxon>Eukaryota</taxon>
        <taxon>Metazoa</taxon>
        <taxon>Chordata</taxon>
        <taxon>Craniata</taxon>
        <taxon>Vertebrata</taxon>
        <taxon>Euteleostomi</taxon>
        <taxon>Actinopterygii</taxon>
        <taxon>Neopterygii</taxon>
        <taxon>Teleostei</taxon>
        <taxon>Neoteleostei</taxon>
        <taxon>Acanthomorphata</taxon>
        <taxon>Holocentriformes</taxon>
        <taxon>Holocentridae</taxon>
        <taxon>Myripristis</taxon>
    </lineage>
</organism>
<keyword evidence="2" id="KW-1185">Reference proteome</keyword>